<dbReference type="Gene3D" id="3.40.50.850">
    <property type="entry name" value="Isochorismatase-like"/>
    <property type="match status" value="1"/>
</dbReference>
<gene>
    <name evidence="4" type="ORF">C8D78_0271</name>
</gene>
<dbReference type="GO" id="GO:0016787">
    <property type="term" value="F:hydrolase activity"/>
    <property type="evidence" value="ECO:0007669"/>
    <property type="project" value="UniProtKB-KW"/>
</dbReference>
<protein>
    <submittedName>
        <fullName evidence="4">Nicotinamidase-related amidase</fullName>
    </submittedName>
</protein>
<organism evidence="4 5">
    <name type="scientific">Arthrobacter oryzae</name>
    <dbReference type="NCBI Taxonomy" id="409290"/>
    <lineage>
        <taxon>Bacteria</taxon>
        <taxon>Bacillati</taxon>
        <taxon>Actinomycetota</taxon>
        <taxon>Actinomycetes</taxon>
        <taxon>Micrococcales</taxon>
        <taxon>Micrococcaceae</taxon>
        <taxon>Arthrobacter</taxon>
    </lineage>
</organism>
<dbReference type="AlphaFoldDB" id="A0A495FL51"/>
<keyword evidence="1" id="KW-0378">Hydrolase</keyword>
<sequence>MNRALLVIDVQNEYISGNLPIGFPHPEVSLANVGKAMDAAAEAGIPVVVVQQTAPEGSPIFARGSHGFDLHPVVSSRGHDHVMEKTLPSCFTGTDLAGWLTDHGIDTIVIAGYMTQNCDESTARDAAHRGLNVEFLSDATGTLAMSNRAGSLGAEELHTAVLVVLQSRFASVLSTDEWIQAVKHGTPTPRPDIFASTQAGRDAAANRD</sequence>
<dbReference type="PANTHER" id="PTHR43540:SF6">
    <property type="entry name" value="ISOCHORISMATASE-LIKE DOMAIN-CONTAINING PROTEIN"/>
    <property type="match status" value="1"/>
</dbReference>
<dbReference type="CDD" id="cd01014">
    <property type="entry name" value="nicotinamidase_related"/>
    <property type="match status" value="1"/>
</dbReference>
<name>A0A495FL51_9MICC</name>
<dbReference type="EMBL" id="RBIR01000001">
    <property type="protein sequence ID" value="RKR29953.1"/>
    <property type="molecule type" value="Genomic_DNA"/>
</dbReference>
<evidence type="ECO:0000259" key="3">
    <source>
        <dbReference type="Pfam" id="PF00857"/>
    </source>
</evidence>
<dbReference type="PANTHER" id="PTHR43540">
    <property type="entry name" value="PEROXYUREIDOACRYLATE/UREIDOACRYLATE AMIDOHYDROLASE-RELATED"/>
    <property type="match status" value="1"/>
</dbReference>
<dbReference type="RefSeq" id="WP_208641838.1">
    <property type="nucleotide sequence ID" value="NZ_RBIR01000001.1"/>
</dbReference>
<dbReference type="SUPFAM" id="SSF52499">
    <property type="entry name" value="Isochorismatase-like hydrolases"/>
    <property type="match status" value="1"/>
</dbReference>
<feature type="region of interest" description="Disordered" evidence="2">
    <location>
        <begin position="183"/>
        <end position="208"/>
    </location>
</feature>
<feature type="domain" description="Isochorismatase-like" evidence="3">
    <location>
        <begin position="4"/>
        <end position="177"/>
    </location>
</feature>
<accession>A0A495FL51</accession>
<dbReference type="Pfam" id="PF00857">
    <property type="entry name" value="Isochorismatase"/>
    <property type="match status" value="1"/>
</dbReference>
<dbReference type="Proteomes" id="UP000276055">
    <property type="component" value="Unassembled WGS sequence"/>
</dbReference>
<dbReference type="InterPro" id="IPR000868">
    <property type="entry name" value="Isochorismatase-like_dom"/>
</dbReference>
<dbReference type="InterPro" id="IPR036380">
    <property type="entry name" value="Isochorismatase-like_sf"/>
</dbReference>
<evidence type="ECO:0000313" key="5">
    <source>
        <dbReference type="Proteomes" id="UP000276055"/>
    </source>
</evidence>
<proteinExistence type="predicted"/>
<evidence type="ECO:0000256" key="2">
    <source>
        <dbReference type="SAM" id="MobiDB-lite"/>
    </source>
</evidence>
<comment type="caution">
    <text evidence="4">The sequence shown here is derived from an EMBL/GenBank/DDBJ whole genome shotgun (WGS) entry which is preliminary data.</text>
</comment>
<dbReference type="InterPro" id="IPR050272">
    <property type="entry name" value="Isochorismatase-like_hydrls"/>
</dbReference>
<evidence type="ECO:0000256" key="1">
    <source>
        <dbReference type="ARBA" id="ARBA00022801"/>
    </source>
</evidence>
<evidence type="ECO:0000313" key="4">
    <source>
        <dbReference type="EMBL" id="RKR29953.1"/>
    </source>
</evidence>
<reference evidence="4 5" key="1">
    <citation type="submission" date="2018-10" db="EMBL/GenBank/DDBJ databases">
        <title>Genomic Encyclopedia of Type Strains, Phase IV (KMG-IV): sequencing the most valuable type-strain genomes for metagenomic binning, comparative biology and taxonomic classification.</title>
        <authorList>
            <person name="Goeker M."/>
        </authorList>
    </citation>
    <scope>NUCLEOTIDE SEQUENCE [LARGE SCALE GENOMIC DNA]</scope>
    <source>
        <strain evidence="4 5">DSM 25586</strain>
    </source>
</reference>